<evidence type="ECO:0000256" key="8">
    <source>
        <dbReference type="ARBA" id="ARBA00023180"/>
    </source>
</evidence>
<keyword evidence="3 10" id="KW-0812">Transmembrane</keyword>
<evidence type="ECO:0000313" key="13">
    <source>
        <dbReference type="Proteomes" id="UP000774326"/>
    </source>
</evidence>
<keyword evidence="13" id="KW-1185">Reference proteome</keyword>
<evidence type="ECO:0000256" key="6">
    <source>
        <dbReference type="ARBA" id="ARBA00023136"/>
    </source>
</evidence>
<evidence type="ECO:0000313" key="12">
    <source>
        <dbReference type="EMBL" id="KAH3683129.1"/>
    </source>
</evidence>
<dbReference type="AlphaFoldDB" id="A0A9P8Q5F2"/>
<dbReference type="GO" id="GO:0000139">
    <property type="term" value="C:Golgi membrane"/>
    <property type="evidence" value="ECO:0007669"/>
    <property type="project" value="UniProtKB-SubCell"/>
</dbReference>
<evidence type="ECO:0000256" key="9">
    <source>
        <dbReference type="SAM" id="MobiDB-lite"/>
    </source>
</evidence>
<keyword evidence="2" id="KW-0813">Transport</keyword>
<dbReference type="PANTHER" id="PTHR15071">
    <property type="entry name" value="MANNOSE-6-PHOSPHATE RECEPTOR FAMILY MEMBER"/>
    <property type="match status" value="1"/>
</dbReference>
<dbReference type="Gene3D" id="2.70.130.10">
    <property type="entry name" value="Mannose-6-phosphate receptor binding domain"/>
    <property type="match status" value="1"/>
</dbReference>
<feature type="region of interest" description="Disordered" evidence="9">
    <location>
        <begin position="115"/>
        <end position="135"/>
    </location>
</feature>
<keyword evidence="8" id="KW-0325">Glycoprotein</keyword>
<protein>
    <recommendedName>
        <fullName evidence="11">MRH domain-containing protein</fullName>
    </recommendedName>
</protein>
<keyword evidence="4" id="KW-0732">Signal</keyword>
<sequence>MILLNCGGGGGGGLLVVALYSDKRQDIELSRFTEQNSGSRRSFNLQVSDHYQTQITYEKASHLMKIQYCQLLILTSTWANTVLGTEAKPFVSLFGKRSPVAYATSDESITQLQNKKQVSPGILNDDPHNKGDDPPNVPFCSATNPLTNGFYDLTDLSSLHKDAIVSWNAKGHDYDANFTLGICSSPVKPSVEINPNYKSGQKQPVLKIENDDVGAIYTDVHGDKFSIGNFNPVPVFRGKKLTLTYENGSYCPNGIDRKSALLQFTCDKEISQPAQVSFIGALHDCDYFFEVRTIHACPKAHKQESISVIWIFLFIVLAAVLVYTSAGFLYKRIILNRRGWSQLPTYNPSKATNASPAWLAGTRSSRSGSIRLDSVNDRFGFVEDQNNLLDSLDENITEQV</sequence>
<accession>A0A9P8Q5F2</accession>
<feature type="domain" description="MRH" evidence="11">
    <location>
        <begin position="138"/>
        <end position="299"/>
    </location>
</feature>
<dbReference type="SUPFAM" id="SSF50911">
    <property type="entry name" value="Mannose 6-phosphate receptor domain"/>
    <property type="match status" value="1"/>
</dbReference>
<organism evidence="12 13">
    <name type="scientific">Wickerhamomyces pijperi</name>
    <name type="common">Yeast</name>
    <name type="synonym">Pichia pijperi</name>
    <dbReference type="NCBI Taxonomy" id="599730"/>
    <lineage>
        <taxon>Eukaryota</taxon>
        <taxon>Fungi</taxon>
        <taxon>Dikarya</taxon>
        <taxon>Ascomycota</taxon>
        <taxon>Saccharomycotina</taxon>
        <taxon>Saccharomycetes</taxon>
        <taxon>Phaffomycetales</taxon>
        <taxon>Wickerhamomycetaceae</taxon>
        <taxon>Wickerhamomyces</taxon>
    </lineage>
</organism>
<evidence type="ECO:0000256" key="2">
    <source>
        <dbReference type="ARBA" id="ARBA00022448"/>
    </source>
</evidence>
<keyword evidence="7" id="KW-1015">Disulfide bond</keyword>
<feature type="transmembrane region" description="Helical" evidence="10">
    <location>
        <begin position="308"/>
        <end position="330"/>
    </location>
</feature>
<gene>
    <name evidence="12" type="ORF">WICPIJ_005912</name>
</gene>
<dbReference type="Pfam" id="PF02157">
    <property type="entry name" value="Man-6-P_recep"/>
    <property type="match status" value="1"/>
</dbReference>
<reference evidence="12" key="2">
    <citation type="submission" date="2021-01" db="EMBL/GenBank/DDBJ databases">
        <authorList>
            <person name="Schikora-Tamarit M.A."/>
        </authorList>
    </citation>
    <scope>NUCLEOTIDE SEQUENCE</scope>
    <source>
        <strain evidence="12">CBS2887</strain>
    </source>
</reference>
<dbReference type="EMBL" id="JAEUBG010003223">
    <property type="protein sequence ID" value="KAH3683129.1"/>
    <property type="molecule type" value="Genomic_DNA"/>
</dbReference>
<dbReference type="GO" id="GO:0010008">
    <property type="term" value="C:endosome membrane"/>
    <property type="evidence" value="ECO:0007669"/>
    <property type="project" value="UniProtKB-SubCell"/>
</dbReference>
<dbReference type="PANTHER" id="PTHR15071:SF0">
    <property type="entry name" value="MANNOSE 6-PHOSPHATE RECEPTOR-LIKE PROTEIN 1"/>
    <property type="match status" value="1"/>
</dbReference>
<proteinExistence type="predicted"/>
<evidence type="ECO:0000256" key="7">
    <source>
        <dbReference type="ARBA" id="ARBA00023157"/>
    </source>
</evidence>
<dbReference type="InterPro" id="IPR028927">
    <property type="entry name" value="Man-6-P_rcpt"/>
</dbReference>
<evidence type="ECO:0000259" key="11">
    <source>
        <dbReference type="PROSITE" id="PS51914"/>
    </source>
</evidence>
<dbReference type="GO" id="GO:0007034">
    <property type="term" value="P:vacuolar transport"/>
    <property type="evidence" value="ECO:0007669"/>
    <property type="project" value="TreeGrafter"/>
</dbReference>
<evidence type="ECO:0000256" key="10">
    <source>
        <dbReference type="SAM" id="Phobius"/>
    </source>
</evidence>
<dbReference type="InterPro" id="IPR044865">
    <property type="entry name" value="MRH_dom"/>
</dbReference>
<dbReference type="Proteomes" id="UP000774326">
    <property type="component" value="Unassembled WGS sequence"/>
</dbReference>
<evidence type="ECO:0000256" key="3">
    <source>
        <dbReference type="ARBA" id="ARBA00022692"/>
    </source>
</evidence>
<dbReference type="OrthoDB" id="4504960at2759"/>
<comment type="caution">
    <text evidence="12">The sequence shown here is derived from an EMBL/GenBank/DDBJ whole genome shotgun (WGS) entry which is preliminary data.</text>
</comment>
<name>A0A9P8Q5F2_WICPI</name>
<evidence type="ECO:0000256" key="5">
    <source>
        <dbReference type="ARBA" id="ARBA00022989"/>
    </source>
</evidence>
<dbReference type="GO" id="GO:0005770">
    <property type="term" value="C:late endosome"/>
    <property type="evidence" value="ECO:0007669"/>
    <property type="project" value="TreeGrafter"/>
</dbReference>
<keyword evidence="6 10" id="KW-0472">Membrane</keyword>
<comment type="subcellular location">
    <subcellularLocation>
        <location evidence="1">Golgi apparatus membrane</location>
        <topology evidence="1">Single-pass type I membrane protein</topology>
    </subcellularLocation>
</comment>
<dbReference type="PROSITE" id="PS51914">
    <property type="entry name" value="MRH"/>
    <property type="match status" value="1"/>
</dbReference>
<keyword evidence="5 10" id="KW-1133">Transmembrane helix</keyword>
<reference evidence="12" key="1">
    <citation type="journal article" date="2021" name="Open Biol.">
        <title>Shared evolutionary footprints suggest mitochondrial oxidative damage underlies multiple complex I losses in fungi.</title>
        <authorList>
            <person name="Schikora-Tamarit M.A."/>
            <person name="Marcet-Houben M."/>
            <person name="Nosek J."/>
            <person name="Gabaldon T."/>
        </authorList>
    </citation>
    <scope>NUCLEOTIDE SEQUENCE</scope>
    <source>
        <strain evidence="12">CBS2887</strain>
    </source>
</reference>
<evidence type="ECO:0000256" key="4">
    <source>
        <dbReference type="ARBA" id="ARBA00022729"/>
    </source>
</evidence>
<evidence type="ECO:0000256" key="1">
    <source>
        <dbReference type="ARBA" id="ARBA00004614"/>
    </source>
</evidence>
<dbReference type="InterPro" id="IPR009011">
    <property type="entry name" value="Man6P_isomerase_rcpt-bd_dom_sf"/>
</dbReference>